<organism evidence="1 2">
    <name type="scientific">Trifolium pratense</name>
    <name type="common">Red clover</name>
    <dbReference type="NCBI Taxonomy" id="57577"/>
    <lineage>
        <taxon>Eukaryota</taxon>
        <taxon>Viridiplantae</taxon>
        <taxon>Streptophyta</taxon>
        <taxon>Embryophyta</taxon>
        <taxon>Tracheophyta</taxon>
        <taxon>Spermatophyta</taxon>
        <taxon>Magnoliopsida</taxon>
        <taxon>eudicotyledons</taxon>
        <taxon>Gunneridae</taxon>
        <taxon>Pentapetalae</taxon>
        <taxon>rosids</taxon>
        <taxon>fabids</taxon>
        <taxon>Fabales</taxon>
        <taxon>Fabaceae</taxon>
        <taxon>Papilionoideae</taxon>
        <taxon>50 kb inversion clade</taxon>
        <taxon>NPAAA clade</taxon>
        <taxon>Hologalegina</taxon>
        <taxon>IRL clade</taxon>
        <taxon>Trifolieae</taxon>
        <taxon>Trifolium</taxon>
    </lineage>
</organism>
<dbReference type="STRING" id="57577.A0A2K3JUU4"/>
<evidence type="ECO:0000313" key="1">
    <source>
        <dbReference type="EMBL" id="PNX57827.1"/>
    </source>
</evidence>
<protein>
    <submittedName>
        <fullName evidence="1">Receptor-like kinase</fullName>
    </submittedName>
</protein>
<name>A0A2K3JUU4_TRIPR</name>
<dbReference type="AlphaFoldDB" id="A0A2K3JUU4"/>
<keyword evidence="1" id="KW-0808">Transferase</keyword>
<dbReference type="GO" id="GO:0016301">
    <property type="term" value="F:kinase activity"/>
    <property type="evidence" value="ECO:0007669"/>
    <property type="project" value="UniProtKB-KW"/>
</dbReference>
<comment type="caution">
    <text evidence="1">The sequence shown here is derived from an EMBL/GenBank/DDBJ whole genome shotgun (WGS) entry which is preliminary data.</text>
</comment>
<dbReference type="PANTHER" id="PTHR46890:SF50">
    <property type="entry name" value="RNA-DIRECTED DNA POLYMERASE, EUKARYOTA, REVERSE TRANSCRIPTASE ZINC-BINDING DOMAIN PROTEIN-RELATED"/>
    <property type="match status" value="1"/>
</dbReference>
<keyword evidence="1" id="KW-0675">Receptor</keyword>
<accession>A0A2K3JUU4</accession>
<reference evidence="1 2" key="2">
    <citation type="journal article" date="2017" name="Front. Plant Sci.">
        <title>Gene Classification and Mining of Molecular Markers Useful in Red Clover (Trifolium pratense) Breeding.</title>
        <authorList>
            <person name="Istvanek J."/>
            <person name="Dluhosova J."/>
            <person name="Dluhos P."/>
            <person name="Patkova L."/>
            <person name="Nedelnik J."/>
            <person name="Repkova J."/>
        </authorList>
    </citation>
    <scope>NUCLEOTIDE SEQUENCE [LARGE SCALE GENOMIC DNA]</scope>
    <source>
        <strain evidence="2">cv. Tatra</strain>
        <tissue evidence="1">Young leaves</tissue>
    </source>
</reference>
<evidence type="ECO:0000313" key="2">
    <source>
        <dbReference type="Proteomes" id="UP000236291"/>
    </source>
</evidence>
<dbReference type="PANTHER" id="PTHR46890">
    <property type="entry name" value="NON-LTR RETROLELEMENT REVERSE TRANSCRIPTASE-LIKE PROTEIN-RELATED"/>
    <property type="match status" value="1"/>
</dbReference>
<dbReference type="EMBL" id="ASHM01125166">
    <property type="protein sequence ID" value="PNX57827.1"/>
    <property type="molecule type" value="Genomic_DNA"/>
</dbReference>
<keyword evidence="1" id="KW-0418">Kinase</keyword>
<dbReference type="InterPro" id="IPR052343">
    <property type="entry name" value="Retrotransposon-Effector_Assoc"/>
</dbReference>
<gene>
    <name evidence="1" type="ORF">L195_g058887</name>
</gene>
<dbReference type="Proteomes" id="UP000236291">
    <property type="component" value="Unassembled WGS sequence"/>
</dbReference>
<sequence>MERMSFPTLWRKWIGECVGTTTASVLVNGCPTDEFPLERGLRQGDPLSHFLFLLAAEGLNVLMEAIVTRNFFTGYNMDEFDPISVTHL</sequence>
<proteinExistence type="predicted"/>
<reference evidence="1 2" key="1">
    <citation type="journal article" date="2014" name="Am. J. Bot.">
        <title>Genome assembly and annotation for red clover (Trifolium pratense; Fabaceae).</title>
        <authorList>
            <person name="Istvanek J."/>
            <person name="Jaros M."/>
            <person name="Krenek A."/>
            <person name="Repkova J."/>
        </authorList>
    </citation>
    <scope>NUCLEOTIDE SEQUENCE [LARGE SCALE GENOMIC DNA]</scope>
    <source>
        <strain evidence="2">cv. Tatra</strain>
        <tissue evidence="1">Young leaves</tissue>
    </source>
</reference>